<accession>A0A2S0S444</accession>
<reference evidence="2" key="1">
    <citation type="journal article" date="2018" name="Int. J. Biol. Macromol.">
        <title>Characterization of the mitochondrial genomes of three species in the ectomycorrhizal genus Cantharellus and phylogeny of Agaricomycetes.</title>
        <authorList>
            <person name="Li Q."/>
            <person name="Liao M."/>
            <person name="Yang M."/>
            <person name="Xiong C."/>
            <person name="Jin X."/>
            <person name="Chen Z."/>
            <person name="Huang W."/>
        </authorList>
    </citation>
    <scope>NUCLEOTIDE SEQUENCE</scope>
    <source>
        <strain evidence="2">S38</strain>
    </source>
</reference>
<keyword evidence="1" id="KW-1133">Transmembrane helix</keyword>
<evidence type="ECO:0000313" key="2">
    <source>
        <dbReference type="EMBL" id="AWA82118.1"/>
    </source>
</evidence>
<organism evidence="2">
    <name type="scientific">Cantharellus appalachiensis</name>
    <dbReference type="NCBI Taxonomy" id="409893"/>
    <lineage>
        <taxon>Eukaryota</taxon>
        <taxon>Fungi</taxon>
        <taxon>Dikarya</taxon>
        <taxon>Basidiomycota</taxon>
        <taxon>Agaricomycotina</taxon>
        <taxon>Agaricomycetes</taxon>
        <taxon>Cantharellales</taxon>
        <taxon>Hydnaceae</taxon>
        <taxon>Cantharellus</taxon>
    </lineage>
</organism>
<dbReference type="AlphaFoldDB" id="A0A2S0S444"/>
<evidence type="ECO:0000256" key="1">
    <source>
        <dbReference type="SAM" id="Phobius"/>
    </source>
</evidence>
<sequence>MSFSFLSDSLSDMSFSLYSAIYEIFSLLVKSYIGILKFLLFAMLNDSMANFGFRPKVKVINWLKVNWTELKICRFVVLPPDTVILWSFNWNKISYHSIPLKLYIILSAFILFSISNLLIQSSVKNELIGIVIIWIFIFSELHKYLSIGCFTLSVTLTRIRLFHPNCSIIDTVFPQLIEYIVILFVKKVEAITSYSNLGNVPILYPDLGLYIALEKAAKICKSLISFTCGLVCLFTIIYIYVWFKMRLYVI</sequence>
<gene>
    <name evidence="2" type="primary">orf250</name>
</gene>
<feature type="transmembrane region" description="Helical" evidence="1">
    <location>
        <begin position="127"/>
        <end position="152"/>
    </location>
</feature>
<feature type="transmembrane region" description="Helical" evidence="1">
    <location>
        <begin position="20"/>
        <end position="44"/>
    </location>
</feature>
<dbReference type="GeneID" id="36938679"/>
<dbReference type="EMBL" id="MG602716">
    <property type="protein sequence ID" value="AWA82118.1"/>
    <property type="molecule type" value="Genomic_DNA"/>
</dbReference>
<proteinExistence type="predicted"/>
<feature type="transmembrane region" description="Helical" evidence="1">
    <location>
        <begin position="102"/>
        <end position="121"/>
    </location>
</feature>
<name>A0A2S0S444_9AGAM</name>
<feature type="transmembrane region" description="Helical" evidence="1">
    <location>
        <begin position="223"/>
        <end position="243"/>
    </location>
</feature>
<geneLocation type="mitochondrion" evidence="2"/>
<keyword evidence="2" id="KW-0496">Mitochondrion</keyword>
<protein>
    <submittedName>
        <fullName evidence="2">Uncharacterized protein</fullName>
    </submittedName>
</protein>
<keyword evidence="1" id="KW-0472">Membrane</keyword>
<dbReference type="RefSeq" id="YP_009486057.1">
    <property type="nucleotide sequence ID" value="NC_037756.1"/>
</dbReference>
<keyword evidence="1" id="KW-0812">Transmembrane</keyword>